<evidence type="ECO:0000256" key="6">
    <source>
        <dbReference type="ARBA" id="ARBA00022989"/>
    </source>
</evidence>
<feature type="transmembrane region" description="Helical" evidence="14">
    <location>
        <begin position="130"/>
        <end position="150"/>
    </location>
</feature>
<reference evidence="15 16" key="1">
    <citation type="journal article" date="2020" name="Syst. Appl. Microbiol.">
        <title>Alienimonas chondri sp. nov., a novel planctomycete isolated from the biofilm of the red alga Chondrus crispus.</title>
        <authorList>
            <person name="Vitorino I."/>
            <person name="Albuquerque L."/>
            <person name="Wiegand S."/>
            <person name="Kallscheuer N."/>
            <person name="da Costa M.S."/>
            <person name="Lobo-da-Cunha A."/>
            <person name="Jogler C."/>
            <person name="Lage O.M."/>
        </authorList>
    </citation>
    <scope>NUCLEOTIDE SEQUENCE [LARGE SCALE GENOMIC DNA]</scope>
    <source>
        <strain evidence="15 16">LzC2</strain>
    </source>
</reference>
<feature type="transmembrane region" description="Helical" evidence="14">
    <location>
        <begin position="156"/>
        <end position="184"/>
    </location>
</feature>
<gene>
    <name evidence="15" type="primary">sglT_1</name>
    <name evidence="15" type="ORF">LzC2_01500</name>
</gene>
<keyword evidence="16" id="KW-1185">Reference proteome</keyword>
<feature type="transmembrane region" description="Helical" evidence="14">
    <location>
        <begin position="430"/>
        <end position="455"/>
    </location>
</feature>
<feature type="transmembrane region" description="Helical" evidence="14">
    <location>
        <begin position="404"/>
        <end position="424"/>
    </location>
</feature>
<evidence type="ECO:0000256" key="5">
    <source>
        <dbReference type="ARBA" id="ARBA00022692"/>
    </source>
</evidence>
<sequence>MTVPLAQSADAQSAEVSFGLTNWLVLIAYLAGMVWIGVRCSRTESGTEDFFLAGRRIPWWAAGLSIFGTQLSAITFMAIPATAYGDDWVRMTLNLMLLAALPVVALFYLPFYRRTGVATAYEYLERRFNLAVRWLASGLFILLQIGRMGVVLYLPAIALAAVTGMNVYVCLALMGVLATIYTVLGGIEAVIWTDVVQVVVLIGGVLISLAVITSRVGGVGELIEAAGAADKFQIVETIPADPPTPTPAEEADGRIDVPPWLSGNAFWIMVVGGFVMALTPYTTDQTVVQRYLTTPNEAAAVRSVWLNFWMTAPTALLFFGFGTALFVFYETFPGLPLPETADEIVPWFVVSQLPAGVAGLVIAGVFAAAMSSLDSSMNSVATAIVNDFHVRLRPKTTDKARLRLARLLTVVLGALGTGVAAVLASVEIKYLLDFFMTMLGLFGGGLGGLFALAVFTTRTNATGALVGLIVGTVITAGVQFATEVNGFLYAAIGFMICLVIGYGVSLLTKGDARDLAGLTIHTTDLRGRPAAG</sequence>
<evidence type="ECO:0000256" key="2">
    <source>
        <dbReference type="ARBA" id="ARBA00006434"/>
    </source>
</evidence>
<name>A0ABX1V783_9PLAN</name>
<evidence type="ECO:0000313" key="16">
    <source>
        <dbReference type="Proteomes" id="UP000609651"/>
    </source>
</evidence>
<keyword evidence="7" id="KW-0915">Sodium</keyword>
<protein>
    <submittedName>
        <fullName evidence="15">Sodium/glucose cotransporter</fullName>
    </submittedName>
</protein>
<evidence type="ECO:0000256" key="11">
    <source>
        <dbReference type="ARBA" id="ARBA00023201"/>
    </source>
</evidence>
<dbReference type="Proteomes" id="UP000609651">
    <property type="component" value="Unassembled WGS sequence"/>
</dbReference>
<feature type="transmembrane region" description="Helical" evidence="14">
    <location>
        <begin position="462"/>
        <end position="481"/>
    </location>
</feature>
<dbReference type="Gene3D" id="1.20.1730.10">
    <property type="entry name" value="Sodium/glucose cotransporter"/>
    <property type="match status" value="1"/>
</dbReference>
<dbReference type="PROSITE" id="PS50283">
    <property type="entry name" value="NA_SOLUT_SYMP_3"/>
    <property type="match status" value="1"/>
</dbReference>
<accession>A0ABX1V783</accession>
<feature type="transmembrane region" description="Helical" evidence="14">
    <location>
        <begin position="487"/>
        <end position="507"/>
    </location>
</feature>
<evidence type="ECO:0000256" key="14">
    <source>
        <dbReference type="SAM" id="Phobius"/>
    </source>
</evidence>
<keyword evidence="8" id="KW-0406">Ion transport</keyword>
<evidence type="ECO:0000256" key="8">
    <source>
        <dbReference type="ARBA" id="ARBA00023065"/>
    </source>
</evidence>
<evidence type="ECO:0000256" key="9">
    <source>
        <dbReference type="ARBA" id="ARBA00023136"/>
    </source>
</evidence>
<feature type="transmembrane region" description="Helical" evidence="14">
    <location>
        <begin position="265"/>
        <end position="283"/>
    </location>
</feature>
<feature type="transmembrane region" description="Helical" evidence="14">
    <location>
        <begin position="304"/>
        <end position="329"/>
    </location>
</feature>
<organism evidence="15 16">
    <name type="scientific">Alienimonas chondri</name>
    <dbReference type="NCBI Taxonomy" id="2681879"/>
    <lineage>
        <taxon>Bacteria</taxon>
        <taxon>Pseudomonadati</taxon>
        <taxon>Planctomycetota</taxon>
        <taxon>Planctomycetia</taxon>
        <taxon>Planctomycetales</taxon>
        <taxon>Planctomycetaceae</taxon>
        <taxon>Alienimonas</taxon>
    </lineage>
</organism>
<feature type="transmembrane region" description="Helical" evidence="14">
    <location>
        <begin position="91"/>
        <end position="109"/>
    </location>
</feature>
<dbReference type="EMBL" id="WTPX01000003">
    <property type="protein sequence ID" value="NNJ24100.1"/>
    <property type="molecule type" value="Genomic_DNA"/>
</dbReference>
<dbReference type="Pfam" id="PF00474">
    <property type="entry name" value="SSF"/>
    <property type="match status" value="1"/>
</dbReference>
<evidence type="ECO:0000256" key="10">
    <source>
        <dbReference type="ARBA" id="ARBA00023180"/>
    </source>
</evidence>
<keyword evidence="4" id="KW-1003">Cell membrane</keyword>
<keyword evidence="5 14" id="KW-0812">Transmembrane</keyword>
<dbReference type="InterPro" id="IPR051163">
    <property type="entry name" value="Sodium:Solute_Symporter_SSF"/>
</dbReference>
<dbReference type="CDD" id="cd11495">
    <property type="entry name" value="SLC5sbd_NIS-like_u3"/>
    <property type="match status" value="1"/>
</dbReference>
<evidence type="ECO:0000313" key="15">
    <source>
        <dbReference type="EMBL" id="NNJ24100.1"/>
    </source>
</evidence>
<keyword evidence="11" id="KW-0739">Sodium transport</keyword>
<feature type="transmembrane region" description="Helical" evidence="14">
    <location>
        <begin position="59"/>
        <end position="79"/>
    </location>
</feature>
<comment type="catalytic activity">
    <reaction evidence="12">
        <text>iodide(out) + 2 Na(+)(out) = iodide(in) + 2 Na(+)(in)</text>
        <dbReference type="Rhea" id="RHEA:71207"/>
        <dbReference type="ChEBI" id="CHEBI:16382"/>
        <dbReference type="ChEBI" id="CHEBI:29101"/>
    </reaction>
</comment>
<comment type="subcellular location">
    <subcellularLocation>
        <location evidence="1">Cell membrane</location>
        <topology evidence="1">Multi-pass membrane protein</topology>
    </subcellularLocation>
</comment>
<feature type="transmembrane region" description="Helical" evidence="14">
    <location>
        <begin position="20"/>
        <end position="38"/>
    </location>
</feature>
<evidence type="ECO:0000256" key="13">
    <source>
        <dbReference type="RuleBase" id="RU362091"/>
    </source>
</evidence>
<dbReference type="PANTHER" id="PTHR42985:SF40">
    <property type="entry name" value="LD47995P-RELATED"/>
    <property type="match status" value="1"/>
</dbReference>
<keyword evidence="9 14" id="KW-0472">Membrane</keyword>
<keyword evidence="10" id="KW-0325">Glycoprotein</keyword>
<comment type="caution">
    <text evidence="15">The sequence shown here is derived from an EMBL/GenBank/DDBJ whole genome shotgun (WGS) entry which is preliminary data.</text>
</comment>
<evidence type="ECO:0000256" key="7">
    <source>
        <dbReference type="ARBA" id="ARBA00023053"/>
    </source>
</evidence>
<dbReference type="InterPro" id="IPR038377">
    <property type="entry name" value="Na/Glc_symporter_sf"/>
</dbReference>
<dbReference type="InterPro" id="IPR001734">
    <property type="entry name" value="Na/solute_symporter"/>
</dbReference>
<evidence type="ECO:0000256" key="3">
    <source>
        <dbReference type="ARBA" id="ARBA00022448"/>
    </source>
</evidence>
<keyword evidence="3" id="KW-0813">Transport</keyword>
<dbReference type="RefSeq" id="WP_171182674.1">
    <property type="nucleotide sequence ID" value="NZ_WTPX01000003.1"/>
</dbReference>
<proteinExistence type="inferred from homology"/>
<evidence type="ECO:0000256" key="1">
    <source>
        <dbReference type="ARBA" id="ARBA00004651"/>
    </source>
</evidence>
<dbReference type="PANTHER" id="PTHR42985">
    <property type="entry name" value="SODIUM-COUPLED MONOCARBOXYLATE TRANSPORTER"/>
    <property type="match status" value="1"/>
</dbReference>
<dbReference type="InterPro" id="IPR018212">
    <property type="entry name" value="Na/solute_symporter_CS"/>
</dbReference>
<feature type="transmembrane region" description="Helical" evidence="14">
    <location>
        <begin position="191"/>
        <end position="212"/>
    </location>
</feature>
<dbReference type="NCBIfam" id="TIGR00813">
    <property type="entry name" value="sss"/>
    <property type="match status" value="1"/>
</dbReference>
<dbReference type="PROSITE" id="PS00457">
    <property type="entry name" value="NA_SOLUT_SYMP_2"/>
    <property type="match status" value="1"/>
</dbReference>
<comment type="similarity">
    <text evidence="2 13">Belongs to the sodium:solute symporter (SSF) (TC 2.A.21) family.</text>
</comment>
<evidence type="ECO:0000256" key="4">
    <source>
        <dbReference type="ARBA" id="ARBA00022475"/>
    </source>
</evidence>
<feature type="transmembrane region" description="Helical" evidence="14">
    <location>
        <begin position="349"/>
        <end position="369"/>
    </location>
</feature>
<keyword evidence="6 14" id="KW-1133">Transmembrane helix</keyword>
<evidence type="ECO:0000256" key="12">
    <source>
        <dbReference type="ARBA" id="ARBA00036099"/>
    </source>
</evidence>